<dbReference type="GO" id="GO:0043752">
    <property type="term" value="F:adenosylcobinamide kinase activity"/>
    <property type="evidence" value="ECO:0007669"/>
    <property type="project" value="UniProtKB-EC"/>
</dbReference>
<dbReference type="OrthoDB" id="9788370at2"/>
<comment type="catalytic activity">
    <reaction evidence="2 14">
        <text>adenosylcob(III)inamide phosphate + GTP + H(+) = adenosylcob(III)inamide-GDP + diphosphate</text>
        <dbReference type="Rhea" id="RHEA:22712"/>
        <dbReference type="ChEBI" id="CHEBI:15378"/>
        <dbReference type="ChEBI" id="CHEBI:33019"/>
        <dbReference type="ChEBI" id="CHEBI:37565"/>
        <dbReference type="ChEBI" id="CHEBI:58502"/>
        <dbReference type="ChEBI" id="CHEBI:60487"/>
        <dbReference type="EC" id="2.7.7.62"/>
    </reaction>
</comment>
<keyword evidence="15" id="KW-0548">Nucleotidyltransferase</keyword>
<organism evidence="15 16">
    <name type="scientific">Kushneria phosphatilytica</name>
    <dbReference type="NCBI Taxonomy" id="657387"/>
    <lineage>
        <taxon>Bacteria</taxon>
        <taxon>Pseudomonadati</taxon>
        <taxon>Pseudomonadota</taxon>
        <taxon>Gammaproteobacteria</taxon>
        <taxon>Oceanospirillales</taxon>
        <taxon>Halomonadaceae</taxon>
        <taxon>Kushneria</taxon>
    </lineage>
</organism>
<dbReference type="RefSeq" id="WP_070977415.1">
    <property type="nucleotide sequence ID" value="NZ_CP043420.1"/>
</dbReference>
<dbReference type="GO" id="GO:0009236">
    <property type="term" value="P:cobalamin biosynthetic process"/>
    <property type="evidence" value="ECO:0007669"/>
    <property type="project" value="UniProtKB-UniRule"/>
</dbReference>
<dbReference type="PIRSF" id="PIRSF006135">
    <property type="entry name" value="CobU"/>
    <property type="match status" value="1"/>
</dbReference>
<evidence type="ECO:0000256" key="4">
    <source>
        <dbReference type="ARBA" id="ARBA00003889"/>
    </source>
</evidence>
<evidence type="ECO:0000256" key="5">
    <source>
        <dbReference type="ARBA" id="ARBA00004692"/>
    </source>
</evidence>
<evidence type="ECO:0000256" key="2">
    <source>
        <dbReference type="ARBA" id="ARBA00000711"/>
    </source>
</evidence>
<dbReference type="Proteomes" id="UP000322553">
    <property type="component" value="Chromosome"/>
</dbReference>
<dbReference type="STRING" id="657387.BH688_04100"/>
<protein>
    <recommendedName>
        <fullName evidence="14">Bifunctional adenosylcobalamin biosynthesis protein</fullName>
        <ecNumber evidence="14">2.7.1.156</ecNumber>
        <ecNumber evidence="14">2.7.7.62</ecNumber>
    </recommendedName>
</protein>
<dbReference type="EC" id="2.7.1.156" evidence="14"/>
<evidence type="ECO:0000256" key="13">
    <source>
        <dbReference type="ARBA" id="ARBA00023134"/>
    </source>
</evidence>
<dbReference type="UniPathway" id="UPA00148">
    <property type="reaction ID" value="UER00236"/>
</dbReference>
<evidence type="ECO:0000256" key="8">
    <source>
        <dbReference type="ARBA" id="ARBA00022573"/>
    </source>
</evidence>
<keyword evidence="9 14" id="KW-0808">Transferase</keyword>
<dbReference type="InterPro" id="IPR027417">
    <property type="entry name" value="P-loop_NTPase"/>
</dbReference>
<keyword evidence="12 14" id="KW-0067">ATP-binding</keyword>
<dbReference type="SUPFAM" id="SSF52540">
    <property type="entry name" value="P-loop containing nucleoside triphosphate hydrolases"/>
    <property type="match status" value="1"/>
</dbReference>
<evidence type="ECO:0000313" key="15">
    <source>
        <dbReference type="EMBL" id="QEL11051.1"/>
    </source>
</evidence>
<evidence type="ECO:0000256" key="3">
    <source>
        <dbReference type="ARBA" id="ARBA00001522"/>
    </source>
</evidence>
<gene>
    <name evidence="15" type="primary">cobU</name>
    <name evidence="15" type="ORF">FY550_07855</name>
</gene>
<keyword evidence="16" id="KW-1185">Reference proteome</keyword>
<proteinExistence type="inferred from homology"/>
<keyword evidence="11 14" id="KW-0418">Kinase</keyword>
<keyword evidence="8 14" id="KW-0169">Cobalamin biosynthesis</keyword>
<dbReference type="GO" id="GO:0005524">
    <property type="term" value="F:ATP binding"/>
    <property type="evidence" value="ECO:0007669"/>
    <property type="project" value="UniProtKB-UniRule"/>
</dbReference>
<dbReference type="PANTHER" id="PTHR34848:SF1">
    <property type="entry name" value="BIFUNCTIONAL ADENOSYLCOBALAMIN BIOSYNTHESIS PROTEIN COBU"/>
    <property type="match status" value="1"/>
</dbReference>
<dbReference type="AlphaFoldDB" id="A0A1S1NWQ4"/>
<dbReference type="Pfam" id="PF02283">
    <property type="entry name" value="CobU"/>
    <property type="match status" value="1"/>
</dbReference>
<evidence type="ECO:0000313" key="16">
    <source>
        <dbReference type="Proteomes" id="UP000322553"/>
    </source>
</evidence>
<comment type="function">
    <text evidence="4 14">Catalyzes ATP-dependent phosphorylation of adenosylcobinamide and addition of GMP to adenosylcobinamide phosphate.</text>
</comment>
<name>A0A1S1NWQ4_9GAMM</name>
<comment type="pathway">
    <text evidence="5 14">Cofactor biosynthesis; adenosylcobalamin biosynthesis; adenosylcobalamin from cob(II)yrinate a,c-diamide: step 6/7.</text>
</comment>
<dbReference type="GO" id="GO:0005525">
    <property type="term" value="F:GTP binding"/>
    <property type="evidence" value="ECO:0007669"/>
    <property type="project" value="UniProtKB-UniRule"/>
</dbReference>
<evidence type="ECO:0000256" key="9">
    <source>
        <dbReference type="ARBA" id="ARBA00022679"/>
    </source>
</evidence>
<comment type="catalytic activity">
    <reaction evidence="1 14">
        <text>adenosylcob(III)inamide + ATP = adenosylcob(III)inamide phosphate + ADP + H(+)</text>
        <dbReference type="Rhea" id="RHEA:15769"/>
        <dbReference type="ChEBI" id="CHEBI:2480"/>
        <dbReference type="ChEBI" id="CHEBI:15378"/>
        <dbReference type="ChEBI" id="CHEBI:30616"/>
        <dbReference type="ChEBI" id="CHEBI:58502"/>
        <dbReference type="ChEBI" id="CHEBI:456216"/>
        <dbReference type="EC" id="2.7.1.156"/>
    </reaction>
</comment>
<evidence type="ECO:0000256" key="7">
    <source>
        <dbReference type="ARBA" id="ARBA00007490"/>
    </source>
</evidence>
<evidence type="ECO:0000256" key="14">
    <source>
        <dbReference type="PIRNR" id="PIRNR006135"/>
    </source>
</evidence>
<dbReference type="Gene3D" id="3.40.50.300">
    <property type="entry name" value="P-loop containing nucleotide triphosphate hydrolases"/>
    <property type="match status" value="1"/>
</dbReference>
<dbReference type="GO" id="GO:0008820">
    <property type="term" value="F:cobinamide phosphate guanylyltransferase activity"/>
    <property type="evidence" value="ECO:0007669"/>
    <property type="project" value="UniProtKB-UniRule"/>
</dbReference>
<dbReference type="EMBL" id="CP043420">
    <property type="protein sequence ID" value="QEL11051.1"/>
    <property type="molecule type" value="Genomic_DNA"/>
</dbReference>
<evidence type="ECO:0000256" key="11">
    <source>
        <dbReference type="ARBA" id="ARBA00022777"/>
    </source>
</evidence>
<dbReference type="InterPro" id="IPR003203">
    <property type="entry name" value="CobU/CobP"/>
</dbReference>
<evidence type="ECO:0000256" key="6">
    <source>
        <dbReference type="ARBA" id="ARBA00005159"/>
    </source>
</evidence>
<dbReference type="EC" id="2.7.7.62" evidence="14"/>
<dbReference type="KEGG" id="kuy:FY550_07855"/>
<comment type="pathway">
    <text evidence="6 14">Cofactor biosynthesis; adenosylcobalamin biosynthesis; adenosylcobalamin from cob(II)yrinate a,c-diamide: step 5/7.</text>
</comment>
<evidence type="ECO:0000256" key="12">
    <source>
        <dbReference type="ARBA" id="ARBA00022840"/>
    </source>
</evidence>
<comment type="similarity">
    <text evidence="7 14">Belongs to the CobU/CobP family.</text>
</comment>
<dbReference type="NCBIfam" id="NF004469">
    <property type="entry name" value="PRK05800.1"/>
    <property type="match status" value="1"/>
</dbReference>
<reference evidence="15 16" key="1">
    <citation type="submission" date="2019-08" db="EMBL/GenBank/DDBJ databases">
        <title>Complete genome sequence of Kushneria sp. YCWA18, a halophilic phosphate-solubilizing bacterium isolated from Daqiao saltern in China.</title>
        <authorList>
            <person name="Du G.-X."/>
            <person name="Qu L.-Y."/>
        </authorList>
    </citation>
    <scope>NUCLEOTIDE SEQUENCE [LARGE SCALE GENOMIC DNA]</scope>
    <source>
        <strain evidence="15 16">YCWA18</strain>
    </source>
</reference>
<dbReference type="CDD" id="cd00544">
    <property type="entry name" value="CobU"/>
    <property type="match status" value="1"/>
</dbReference>
<comment type="catalytic activity">
    <reaction evidence="3">
        <text>adenosylcob(III)inamide + GTP = adenosylcob(III)inamide phosphate + GDP + H(+)</text>
        <dbReference type="Rhea" id="RHEA:15765"/>
        <dbReference type="ChEBI" id="CHEBI:2480"/>
        <dbReference type="ChEBI" id="CHEBI:15378"/>
        <dbReference type="ChEBI" id="CHEBI:37565"/>
        <dbReference type="ChEBI" id="CHEBI:58189"/>
        <dbReference type="ChEBI" id="CHEBI:58502"/>
        <dbReference type="EC" id="2.7.1.156"/>
    </reaction>
</comment>
<evidence type="ECO:0000256" key="1">
    <source>
        <dbReference type="ARBA" id="ARBA00000312"/>
    </source>
</evidence>
<accession>A0A1S1NWQ4</accession>
<evidence type="ECO:0000256" key="10">
    <source>
        <dbReference type="ARBA" id="ARBA00022741"/>
    </source>
</evidence>
<dbReference type="PANTHER" id="PTHR34848">
    <property type="match status" value="1"/>
</dbReference>
<sequence length="176" mass="19240">MLELILGGARSGKSAFAEKLAMDHAGPVTYIATAQPLDAEMQARIESHRAQRPTHWQLQETPLGLARTLACIDQPDQLMLVDCLTLWVTNALLAEETGSTWASEYNELLALLDSPIAGRVLLVSNEVGQGITPIEALSRRFIDETGRLHQALATRADRVWWVVAGLPQCLKGETDA</sequence>
<keyword evidence="10 14" id="KW-0547">Nucleotide-binding</keyword>
<keyword evidence="13 14" id="KW-0342">GTP-binding</keyword>